<dbReference type="InterPro" id="IPR018062">
    <property type="entry name" value="HTH_AraC-typ_CS"/>
</dbReference>
<keyword evidence="4" id="KW-0804">Transcription</keyword>
<dbReference type="STRING" id="642227.HA49_04840"/>
<sequence>MFHPAGTSLSLHQHPEGQLTFVIQGTSTIMTREGWWLASPGQAIWIIPQCPHRASYSESSQVIQLMLPESLAGGLPAGCKTLNVSSLLRELLLEALTFRRPGRDSSDTSLVWQLILHQVTHAPETLTLFIPQGQDRRLQQVTWHLKQNPGNEQTLSELAEQHGCSSRTLARLFRSETGMTFTRWRDHLRVITAVDRLSQGQPLHRVATELGYQSANSFSTMFSRLLGAPPGRYMRQLAVTESISGRQSER</sequence>
<evidence type="ECO:0000313" key="6">
    <source>
        <dbReference type="EMBL" id="KGD76808.2"/>
    </source>
</evidence>
<feature type="domain" description="HTH araC/xylS-type" evidence="5">
    <location>
        <begin position="139"/>
        <end position="236"/>
    </location>
</feature>
<dbReference type="InterPro" id="IPR018060">
    <property type="entry name" value="HTH_AraC"/>
</dbReference>
<dbReference type="GO" id="GO:0043565">
    <property type="term" value="F:sequence-specific DNA binding"/>
    <property type="evidence" value="ECO:0007669"/>
    <property type="project" value="InterPro"/>
</dbReference>
<evidence type="ECO:0000259" key="5">
    <source>
        <dbReference type="PROSITE" id="PS01124"/>
    </source>
</evidence>
<dbReference type="EMBL" id="JPKR02000001">
    <property type="protein sequence ID" value="KGD76808.2"/>
    <property type="molecule type" value="Genomic_DNA"/>
</dbReference>
<dbReference type="SUPFAM" id="SSF46689">
    <property type="entry name" value="Homeodomain-like"/>
    <property type="match status" value="2"/>
</dbReference>
<dbReference type="Proteomes" id="UP000029577">
    <property type="component" value="Unassembled WGS sequence"/>
</dbReference>
<dbReference type="Gene3D" id="1.10.10.60">
    <property type="entry name" value="Homeodomain-like"/>
    <property type="match status" value="1"/>
</dbReference>
<dbReference type="PROSITE" id="PS01124">
    <property type="entry name" value="HTH_ARAC_FAMILY_2"/>
    <property type="match status" value="1"/>
</dbReference>
<evidence type="ECO:0000256" key="3">
    <source>
        <dbReference type="ARBA" id="ARBA00023125"/>
    </source>
</evidence>
<dbReference type="AlphaFoldDB" id="A0A095UR18"/>
<keyword evidence="1" id="KW-0678">Repressor</keyword>
<dbReference type="FunFam" id="1.10.10.60:FF:000132">
    <property type="entry name" value="AraC family transcriptional regulator"/>
    <property type="match status" value="1"/>
</dbReference>
<keyword evidence="7" id="KW-1185">Reference proteome</keyword>
<keyword evidence="3" id="KW-0238">DNA-binding</keyword>
<dbReference type="PANTHER" id="PTHR11019">
    <property type="entry name" value="HTH-TYPE TRANSCRIPTIONAL REGULATOR NIMR"/>
    <property type="match status" value="1"/>
</dbReference>
<evidence type="ECO:0000313" key="7">
    <source>
        <dbReference type="Proteomes" id="UP000029577"/>
    </source>
</evidence>
<dbReference type="GO" id="GO:0003700">
    <property type="term" value="F:DNA-binding transcription factor activity"/>
    <property type="evidence" value="ECO:0007669"/>
    <property type="project" value="InterPro"/>
</dbReference>
<reference evidence="6" key="1">
    <citation type="submission" date="2014-12" db="EMBL/GenBank/DDBJ databases">
        <title>The draft genome of the Tatumella morbirosei type strain, LMG23360T isolated from pineapple rot.</title>
        <authorList>
            <person name="Smits T.H."/>
            <person name="Palmer M."/>
            <person name="Venter S.N."/>
            <person name="Duffy B."/>
            <person name="Steenkamp E.T."/>
            <person name="Chan W.Y."/>
            <person name="Coutinho T.A."/>
            <person name="Coetzee M.P."/>
            <person name="De Maayer P."/>
        </authorList>
    </citation>
    <scope>NUCLEOTIDE SEQUENCE [LARGE SCALE GENOMIC DNA]</scope>
    <source>
        <strain evidence="6">LMG 23360</strain>
    </source>
</reference>
<dbReference type="InterPro" id="IPR011051">
    <property type="entry name" value="RmlC_Cupin_sf"/>
</dbReference>
<name>A0A095UR18_9GAMM</name>
<dbReference type="Gene3D" id="2.60.120.10">
    <property type="entry name" value="Jelly Rolls"/>
    <property type="match status" value="1"/>
</dbReference>
<organism evidence="6 7">
    <name type="scientific">Tatumella morbirosei</name>
    <dbReference type="NCBI Taxonomy" id="642227"/>
    <lineage>
        <taxon>Bacteria</taxon>
        <taxon>Pseudomonadati</taxon>
        <taxon>Pseudomonadota</taxon>
        <taxon>Gammaproteobacteria</taxon>
        <taxon>Enterobacterales</taxon>
        <taxon>Erwiniaceae</taxon>
        <taxon>Tatumella</taxon>
    </lineage>
</organism>
<evidence type="ECO:0000256" key="4">
    <source>
        <dbReference type="ARBA" id="ARBA00023163"/>
    </source>
</evidence>
<dbReference type="Pfam" id="PF02311">
    <property type="entry name" value="AraC_binding"/>
    <property type="match status" value="1"/>
</dbReference>
<dbReference type="InterPro" id="IPR014710">
    <property type="entry name" value="RmlC-like_jellyroll"/>
</dbReference>
<comment type="caution">
    <text evidence="6">The sequence shown here is derived from an EMBL/GenBank/DDBJ whole genome shotgun (WGS) entry which is preliminary data.</text>
</comment>
<dbReference type="SUPFAM" id="SSF51182">
    <property type="entry name" value="RmlC-like cupins"/>
    <property type="match status" value="1"/>
</dbReference>
<evidence type="ECO:0000256" key="1">
    <source>
        <dbReference type="ARBA" id="ARBA00022491"/>
    </source>
</evidence>
<evidence type="ECO:0000256" key="2">
    <source>
        <dbReference type="ARBA" id="ARBA00023015"/>
    </source>
</evidence>
<dbReference type="InterPro" id="IPR009057">
    <property type="entry name" value="Homeodomain-like_sf"/>
</dbReference>
<dbReference type="SMART" id="SM00342">
    <property type="entry name" value="HTH_ARAC"/>
    <property type="match status" value="1"/>
</dbReference>
<dbReference type="RefSeq" id="WP_038017409.1">
    <property type="nucleotide sequence ID" value="NZ_JPKR02000001.1"/>
</dbReference>
<keyword evidence="2" id="KW-0805">Transcription regulation</keyword>
<dbReference type="Pfam" id="PF12833">
    <property type="entry name" value="HTH_18"/>
    <property type="match status" value="1"/>
</dbReference>
<protein>
    <submittedName>
        <fullName evidence="6">AraC family transcriptional regulator</fullName>
    </submittedName>
</protein>
<dbReference type="PANTHER" id="PTHR11019:SF199">
    <property type="entry name" value="HTH-TYPE TRANSCRIPTIONAL REGULATOR NIMR"/>
    <property type="match status" value="1"/>
</dbReference>
<dbReference type="eggNOG" id="COG2207">
    <property type="taxonomic scope" value="Bacteria"/>
</dbReference>
<gene>
    <name evidence="6" type="ORF">HA49_04840</name>
</gene>
<accession>A0A095UR18</accession>
<dbReference type="InterPro" id="IPR003313">
    <property type="entry name" value="AraC-bd"/>
</dbReference>
<proteinExistence type="predicted"/>
<dbReference type="PROSITE" id="PS00041">
    <property type="entry name" value="HTH_ARAC_FAMILY_1"/>
    <property type="match status" value="1"/>
</dbReference>